<evidence type="ECO:0000256" key="1">
    <source>
        <dbReference type="SAM" id="MobiDB-lite"/>
    </source>
</evidence>
<feature type="compositionally biased region" description="Polar residues" evidence="1">
    <location>
        <begin position="143"/>
        <end position="153"/>
    </location>
</feature>
<dbReference type="AlphaFoldDB" id="A0A2C5YWZ9"/>
<dbReference type="EMBL" id="NJEU01000455">
    <property type="protein sequence ID" value="PHH74085.1"/>
    <property type="molecule type" value="Genomic_DNA"/>
</dbReference>
<feature type="compositionally biased region" description="Low complexity" evidence="1">
    <location>
        <begin position="181"/>
        <end position="197"/>
    </location>
</feature>
<dbReference type="OrthoDB" id="10521089at2759"/>
<evidence type="ECO:0000313" key="3">
    <source>
        <dbReference type="Proteomes" id="UP000224854"/>
    </source>
</evidence>
<gene>
    <name evidence="2" type="ORF">CDD82_5105</name>
</gene>
<protein>
    <submittedName>
        <fullName evidence="2">Uncharacterized protein</fullName>
    </submittedName>
</protein>
<name>A0A2C5YWZ9_9HYPO</name>
<organism evidence="2 3">
    <name type="scientific">Ophiocordyceps australis</name>
    <dbReference type="NCBI Taxonomy" id="1399860"/>
    <lineage>
        <taxon>Eukaryota</taxon>
        <taxon>Fungi</taxon>
        <taxon>Dikarya</taxon>
        <taxon>Ascomycota</taxon>
        <taxon>Pezizomycotina</taxon>
        <taxon>Sordariomycetes</taxon>
        <taxon>Hypocreomycetidae</taxon>
        <taxon>Hypocreales</taxon>
        <taxon>Ophiocordycipitaceae</taxon>
        <taxon>Ophiocordyceps</taxon>
    </lineage>
</organism>
<feature type="compositionally biased region" description="Polar residues" evidence="1">
    <location>
        <begin position="69"/>
        <end position="79"/>
    </location>
</feature>
<feature type="compositionally biased region" description="Basic and acidic residues" evidence="1">
    <location>
        <begin position="84"/>
        <end position="103"/>
    </location>
</feature>
<sequence>MPYGYSGEKTGRMSGGYSYATLMASMDLPSDGYDARFGRFGRHQSFSAGQARIDRRFSPPPPRHRPDATNPSSLYNSLHPSHHREKDKDHQRRGDKAYGDHGRRPGAALHAPPTRPTAKHSQSHNAKTRRDSKAGPEGKRHSTQILQPAQSASPHRKSVVSTSKKHSHNDHKATSCTGRHSTASSRTKATRSISSKKSTSRKSKPKSKGMFGWGCFGM</sequence>
<comment type="caution">
    <text evidence="2">The sequence shown here is derived from an EMBL/GenBank/DDBJ whole genome shotgun (WGS) entry which is preliminary data.</text>
</comment>
<evidence type="ECO:0000313" key="2">
    <source>
        <dbReference type="EMBL" id="PHH74085.1"/>
    </source>
</evidence>
<feature type="compositionally biased region" description="Basic residues" evidence="1">
    <location>
        <begin position="154"/>
        <end position="169"/>
    </location>
</feature>
<feature type="compositionally biased region" description="Basic and acidic residues" evidence="1">
    <location>
        <begin position="128"/>
        <end position="140"/>
    </location>
</feature>
<reference evidence="2 3" key="1">
    <citation type="submission" date="2017-06" db="EMBL/GenBank/DDBJ databases">
        <title>Ant-infecting Ophiocordyceps genomes reveal a high diversity of potential behavioral manipulation genes and a possible major role for enterotoxins.</title>
        <authorList>
            <person name="De Bekker C."/>
            <person name="Evans H.C."/>
            <person name="Brachmann A."/>
            <person name="Hughes D.P."/>
        </authorList>
    </citation>
    <scope>NUCLEOTIDE SEQUENCE [LARGE SCALE GENOMIC DNA]</scope>
    <source>
        <strain evidence="2 3">1348a</strain>
    </source>
</reference>
<feature type="region of interest" description="Disordered" evidence="1">
    <location>
        <begin position="43"/>
        <end position="218"/>
    </location>
</feature>
<dbReference type="Proteomes" id="UP000224854">
    <property type="component" value="Unassembled WGS sequence"/>
</dbReference>
<proteinExistence type="predicted"/>
<accession>A0A2C5YWZ9</accession>
<feature type="compositionally biased region" description="Basic residues" evidence="1">
    <location>
        <begin position="198"/>
        <end position="207"/>
    </location>
</feature>
<keyword evidence="3" id="KW-1185">Reference proteome</keyword>